<protein>
    <recommendedName>
        <fullName evidence="2">Nose resistant-to-fluoxetine protein N-terminal domain-containing protein</fullName>
    </recommendedName>
</protein>
<feature type="domain" description="Nose resistant-to-fluoxetine protein N-terminal" evidence="2">
    <location>
        <begin position="34"/>
        <end position="114"/>
    </location>
</feature>
<dbReference type="Pfam" id="PF20146">
    <property type="entry name" value="NRF"/>
    <property type="match status" value="1"/>
</dbReference>
<feature type="transmembrane region" description="Helical" evidence="1">
    <location>
        <begin position="276"/>
        <end position="294"/>
    </location>
</feature>
<evidence type="ECO:0000313" key="4">
    <source>
        <dbReference type="Proteomes" id="UP000292052"/>
    </source>
</evidence>
<dbReference type="PANTHER" id="PTHR11161">
    <property type="entry name" value="O-ACYLTRANSFERASE"/>
    <property type="match status" value="1"/>
</dbReference>
<keyword evidence="1" id="KW-1133">Transmembrane helix</keyword>
<feature type="transmembrane region" description="Helical" evidence="1">
    <location>
        <begin position="160"/>
        <end position="181"/>
    </location>
</feature>
<accession>A0A482VGL7</accession>
<evidence type="ECO:0000313" key="3">
    <source>
        <dbReference type="EMBL" id="RZC31833.1"/>
    </source>
</evidence>
<keyword evidence="1" id="KW-0472">Membrane</keyword>
<gene>
    <name evidence="3" type="ORF">BDFB_012065</name>
</gene>
<reference evidence="3 4" key="1">
    <citation type="submission" date="2017-03" db="EMBL/GenBank/DDBJ databases">
        <title>Genome of the blue death feigning beetle - Asbolus verrucosus.</title>
        <authorList>
            <person name="Rider S.D."/>
        </authorList>
    </citation>
    <scope>NUCLEOTIDE SEQUENCE [LARGE SCALE GENOMIC DNA]</scope>
    <source>
        <strain evidence="3">Butters</strain>
        <tissue evidence="3">Head and leg muscle</tissue>
    </source>
</reference>
<dbReference type="OrthoDB" id="6585993at2759"/>
<dbReference type="Proteomes" id="UP000292052">
    <property type="component" value="Unassembled WGS sequence"/>
</dbReference>
<dbReference type="InterPro" id="IPR052728">
    <property type="entry name" value="O2_lipid_transport_reg"/>
</dbReference>
<dbReference type="PANTHER" id="PTHR11161:SF71">
    <property type="entry name" value="NOSE RESISTANT-TO-FLUOXETINE PROTEIN N-TERMINAL DOMAIN-CONTAINING PROTEIN"/>
    <property type="match status" value="1"/>
</dbReference>
<proteinExistence type="predicted"/>
<dbReference type="InterPro" id="IPR006621">
    <property type="entry name" value="Nose-resist-to-fluoxetine_N"/>
</dbReference>
<feature type="non-terminal residue" evidence="3">
    <location>
        <position position="1"/>
    </location>
</feature>
<keyword evidence="1" id="KW-0812">Transmembrane</keyword>
<comment type="caution">
    <text evidence="3">The sequence shown here is derived from an EMBL/GenBank/DDBJ whole genome shotgun (WGS) entry which is preliminary data.</text>
</comment>
<dbReference type="EMBL" id="QDEB01102058">
    <property type="protein sequence ID" value="RZC31833.1"/>
    <property type="molecule type" value="Genomic_DNA"/>
</dbReference>
<evidence type="ECO:0000259" key="2">
    <source>
        <dbReference type="Pfam" id="PF20146"/>
    </source>
</evidence>
<keyword evidence="4" id="KW-1185">Reference proteome</keyword>
<feature type="non-terminal residue" evidence="3">
    <location>
        <position position="313"/>
    </location>
</feature>
<sequence length="313" mass="35919">SVASLLIVSAGGVLENSVFPPLPVAVLNTDNAICKEQSDLYIQNLENFTLWAHENLNSTIVIVWDATAKSSTGILRGNVFQMGHFEQCLTAEAPFLTQYCLTRFKANVPKPKQPRDPISLYHHPNEHLLERLYMFLNKLETLYKWVGAFQHHVLHKIWRIFLILITLTVILVVLVILTTIYDFNVVEMKDEKPHKKSFLYRSFMSFSARKNFNDLTKMDESNGAMAVLYGVRTICILCIILDHRFGTVTSSALLNFNYVEEQYRAPLAPFLFHGDLFVDSFFLLGGLLVTYGLLNQFDKKRMNPGFIILMRYI</sequence>
<evidence type="ECO:0000256" key="1">
    <source>
        <dbReference type="SAM" id="Phobius"/>
    </source>
</evidence>
<organism evidence="3 4">
    <name type="scientific">Asbolus verrucosus</name>
    <name type="common">Desert ironclad beetle</name>
    <dbReference type="NCBI Taxonomy" id="1661398"/>
    <lineage>
        <taxon>Eukaryota</taxon>
        <taxon>Metazoa</taxon>
        <taxon>Ecdysozoa</taxon>
        <taxon>Arthropoda</taxon>
        <taxon>Hexapoda</taxon>
        <taxon>Insecta</taxon>
        <taxon>Pterygota</taxon>
        <taxon>Neoptera</taxon>
        <taxon>Endopterygota</taxon>
        <taxon>Coleoptera</taxon>
        <taxon>Polyphaga</taxon>
        <taxon>Cucujiformia</taxon>
        <taxon>Tenebrionidae</taxon>
        <taxon>Pimeliinae</taxon>
        <taxon>Asbolus</taxon>
    </lineage>
</organism>
<dbReference type="AlphaFoldDB" id="A0A482VGL7"/>
<name>A0A482VGL7_ASBVE</name>